<evidence type="ECO:0000256" key="4">
    <source>
        <dbReference type="SAM" id="MobiDB-lite"/>
    </source>
</evidence>
<dbReference type="Pfam" id="PF00571">
    <property type="entry name" value="CBS"/>
    <property type="match status" value="2"/>
</dbReference>
<dbReference type="EMBL" id="QKRW01000013">
    <property type="protein sequence ID" value="RAL64763.1"/>
    <property type="molecule type" value="Genomic_DNA"/>
</dbReference>
<evidence type="ECO:0000256" key="3">
    <source>
        <dbReference type="PROSITE-ProRule" id="PRU00703"/>
    </source>
</evidence>
<feature type="region of interest" description="Disordered" evidence="4">
    <location>
        <begin position="360"/>
        <end position="379"/>
    </location>
</feature>
<gene>
    <name evidence="6" type="ORF">DID88_001794</name>
</gene>
<dbReference type="PANTHER" id="PTHR13780:SF36">
    <property type="entry name" value="CBS DOMAIN-CONTAINING PROTEIN"/>
    <property type="match status" value="1"/>
</dbReference>
<dbReference type="PANTHER" id="PTHR13780">
    <property type="entry name" value="AMP-ACTIVATED PROTEIN KINASE, GAMMA REGULATORY SUBUNIT"/>
    <property type="match status" value="1"/>
</dbReference>
<dbReference type="PROSITE" id="PS51371">
    <property type="entry name" value="CBS"/>
    <property type="match status" value="1"/>
</dbReference>
<dbReference type="Gene3D" id="3.10.580.10">
    <property type="entry name" value="CBS-domain"/>
    <property type="match status" value="2"/>
</dbReference>
<dbReference type="CDD" id="cd02205">
    <property type="entry name" value="CBS_pair_SF"/>
    <property type="match status" value="1"/>
</dbReference>
<keyword evidence="1" id="KW-0677">Repeat</keyword>
<protein>
    <recommendedName>
        <fullName evidence="5">CBS domain-containing protein</fullName>
    </recommendedName>
</protein>
<accession>A0A395IZA8</accession>
<keyword evidence="7" id="KW-1185">Reference proteome</keyword>
<proteinExistence type="predicted"/>
<name>A0A395IZA8_9HELO</name>
<dbReference type="SUPFAM" id="SSF54631">
    <property type="entry name" value="CBS-domain pair"/>
    <property type="match status" value="2"/>
</dbReference>
<feature type="domain" description="CBS" evidence="5">
    <location>
        <begin position="155"/>
        <end position="212"/>
    </location>
</feature>
<feature type="region of interest" description="Disordered" evidence="4">
    <location>
        <begin position="417"/>
        <end position="463"/>
    </location>
</feature>
<evidence type="ECO:0000256" key="2">
    <source>
        <dbReference type="ARBA" id="ARBA00023122"/>
    </source>
</evidence>
<dbReference type="OrthoDB" id="449052at2759"/>
<evidence type="ECO:0000256" key="1">
    <source>
        <dbReference type="ARBA" id="ARBA00022737"/>
    </source>
</evidence>
<dbReference type="AlphaFoldDB" id="A0A395IZA8"/>
<evidence type="ECO:0000313" key="6">
    <source>
        <dbReference type="EMBL" id="RAL64763.1"/>
    </source>
</evidence>
<dbReference type="InterPro" id="IPR050511">
    <property type="entry name" value="AMPK_gamma/SDS23_families"/>
</dbReference>
<evidence type="ECO:0000259" key="5">
    <source>
        <dbReference type="PROSITE" id="PS51371"/>
    </source>
</evidence>
<sequence>MADLIVLLALQITYDTHQEHKGIHHLHKRQFKSYSTTLQLRGVEDPRFAGRDWRQIQVGELVRETDIHWCELDTDVEHATKALIESGPPNVILIRETPNDATACDSFDYNDLNAYLLVILGLANPDEEQKEAFSQLAGKALERAPIPLREVVTLAKKEPLTTLSQSEDLSKAVEIFGSGVHRILVCKPGTTTVVGILSQLKLVKFLWDNGSSFPAIDQLYPTILRDLNIGKQQAIAINGDKLLTDALQLMSNEGLTSIAVVDNAANVVGNISTADTRLLTHTSSLPLLQSSCIHFISVILSERGIGDGKDSFPVFHVNPYSTLAHTVAKLVATRSHRVWVVESASPSPSAPATPSLTHASIVQQPSGNGSVPPSPSFPTVSAVSAASLPGARISGRLTGVITLSDILNLFARTSGLNPLNPNESRARRRRSSSASLRPSIDSPKGDYLDTIRGERGSSVDLRR</sequence>
<dbReference type="GO" id="GO:0042149">
    <property type="term" value="P:cellular response to glucose starvation"/>
    <property type="evidence" value="ECO:0007669"/>
    <property type="project" value="TreeGrafter"/>
</dbReference>
<keyword evidence="2 3" id="KW-0129">CBS domain</keyword>
<evidence type="ECO:0000313" key="7">
    <source>
        <dbReference type="Proteomes" id="UP000249056"/>
    </source>
</evidence>
<dbReference type="InterPro" id="IPR046342">
    <property type="entry name" value="CBS_dom_sf"/>
</dbReference>
<dbReference type="Proteomes" id="UP000249056">
    <property type="component" value="Unassembled WGS sequence"/>
</dbReference>
<dbReference type="GO" id="GO:0004865">
    <property type="term" value="F:protein serine/threonine phosphatase inhibitor activity"/>
    <property type="evidence" value="ECO:0007669"/>
    <property type="project" value="TreeGrafter"/>
</dbReference>
<dbReference type="SMART" id="SM00116">
    <property type="entry name" value="CBS"/>
    <property type="match status" value="3"/>
</dbReference>
<dbReference type="InterPro" id="IPR000644">
    <property type="entry name" value="CBS_dom"/>
</dbReference>
<comment type="caution">
    <text evidence="6">The sequence shown here is derived from an EMBL/GenBank/DDBJ whole genome shotgun (WGS) entry which is preliminary data.</text>
</comment>
<feature type="compositionally biased region" description="Basic and acidic residues" evidence="4">
    <location>
        <begin position="443"/>
        <end position="463"/>
    </location>
</feature>
<organism evidence="6 7">
    <name type="scientific">Monilinia fructigena</name>
    <dbReference type="NCBI Taxonomy" id="38457"/>
    <lineage>
        <taxon>Eukaryota</taxon>
        <taxon>Fungi</taxon>
        <taxon>Dikarya</taxon>
        <taxon>Ascomycota</taxon>
        <taxon>Pezizomycotina</taxon>
        <taxon>Leotiomycetes</taxon>
        <taxon>Helotiales</taxon>
        <taxon>Sclerotiniaceae</taxon>
        <taxon>Monilinia</taxon>
    </lineage>
</organism>
<reference evidence="6 7" key="1">
    <citation type="submission" date="2018-06" db="EMBL/GenBank/DDBJ databases">
        <title>Genome Sequence of the Brown Rot Fungal Pathogen Monilinia fructigena.</title>
        <authorList>
            <person name="Landi L."/>
            <person name="De Miccolis Angelini R.M."/>
            <person name="Pollastro S."/>
            <person name="Abate D."/>
            <person name="Faretra F."/>
            <person name="Romanazzi G."/>
        </authorList>
    </citation>
    <scope>NUCLEOTIDE SEQUENCE [LARGE SCALE GENOMIC DNA]</scope>
    <source>
        <strain evidence="6 7">Mfrg269</strain>
    </source>
</reference>